<keyword evidence="4" id="KW-1133">Transmembrane helix</keyword>
<evidence type="ECO:0000256" key="3">
    <source>
        <dbReference type="ARBA" id="ARBA00023315"/>
    </source>
</evidence>
<evidence type="ECO:0000256" key="4">
    <source>
        <dbReference type="SAM" id="Phobius"/>
    </source>
</evidence>
<evidence type="ECO:0000256" key="1">
    <source>
        <dbReference type="ARBA" id="ARBA00005189"/>
    </source>
</evidence>
<dbReference type="Pfam" id="PF01553">
    <property type="entry name" value="Acyltransferase"/>
    <property type="match status" value="1"/>
</dbReference>
<organism evidence="6 7">
    <name type="scientific">Aquicella lusitana</name>
    <dbReference type="NCBI Taxonomy" id="254246"/>
    <lineage>
        <taxon>Bacteria</taxon>
        <taxon>Pseudomonadati</taxon>
        <taxon>Pseudomonadota</taxon>
        <taxon>Gammaproteobacteria</taxon>
        <taxon>Legionellales</taxon>
        <taxon>Coxiellaceae</taxon>
        <taxon>Aquicella</taxon>
    </lineage>
</organism>
<keyword evidence="7" id="KW-1185">Reference proteome</keyword>
<keyword evidence="4" id="KW-0472">Membrane</keyword>
<dbReference type="OrthoDB" id="5290997at2"/>
<dbReference type="SUPFAM" id="SSF69593">
    <property type="entry name" value="Glycerol-3-phosphate (1)-acyltransferase"/>
    <property type="match status" value="1"/>
</dbReference>
<protein>
    <submittedName>
        <fullName evidence="6">1-acyl-sn-glycerol-3-phosphate acyltransferase</fullName>
    </submittedName>
</protein>
<evidence type="ECO:0000259" key="5">
    <source>
        <dbReference type="SMART" id="SM00563"/>
    </source>
</evidence>
<keyword evidence="2 6" id="KW-0808">Transferase</keyword>
<gene>
    <name evidence="6" type="ORF">C8D86_13320</name>
</gene>
<keyword evidence="4" id="KW-0812">Transmembrane</keyword>
<dbReference type="RefSeq" id="WP_114835364.1">
    <property type="nucleotide sequence ID" value="NZ_LR699114.1"/>
</dbReference>
<sequence length="244" mass="27909">MTEKKRSTFNLFIRSLIFSIYSVSTIMLYSFVCVLSLPFPLRYRHGLIRNYLRLYIYVLKKICHIDYQVEGLEHIPKDRNGIILSKHQSTWETFFLPIIFHDPAIILKRELLWLPFFGWGLAASDPIAINRSSKSNAMQQIIAKGKKCLDEGRWILVFPEGTRVPPGVVGNYKLGGARLAAATGYPVIPVAHNAGKFWPRRKFIKQPGTVRVVIGPLIESKGRTAEEILKLAKQWIEETVMRIG</sequence>
<dbReference type="AlphaFoldDB" id="A0A370G585"/>
<evidence type="ECO:0000313" key="6">
    <source>
        <dbReference type="EMBL" id="RDI38380.1"/>
    </source>
</evidence>
<dbReference type="SMART" id="SM00563">
    <property type="entry name" value="PlsC"/>
    <property type="match status" value="1"/>
</dbReference>
<comment type="pathway">
    <text evidence="1">Lipid metabolism.</text>
</comment>
<feature type="transmembrane region" description="Helical" evidence="4">
    <location>
        <begin position="12"/>
        <end position="39"/>
    </location>
</feature>
<feature type="domain" description="Phospholipid/glycerol acyltransferase" evidence="5">
    <location>
        <begin position="81"/>
        <end position="195"/>
    </location>
</feature>
<keyword evidence="3 6" id="KW-0012">Acyltransferase</keyword>
<proteinExistence type="predicted"/>
<dbReference type="GO" id="GO:0006654">
    <property type="term" value="P:phosphatidic acid biosynthetic process"/>
    <property type="evidence" value="ECO:0007669"/>
    <property type="project" value="TreeGrafter"/>
</dbReference>
<evidence type="ECO:0000313" key="7">
    <source>
        <dbReference type="Proteomes" id="UP000254720"/>
    </source>
</evidence>
<dbReference type="PANTHER" id="PTHR10434">
    <property type="entry name" value="1-ACYL-SN-GLYCEROL-3-PHOSPHATE ACYLTRANSFERASE"/>
    <property type="match status" value="1"/>
</dbReference>
<dbReference type="GO" id="GO:0003841">
    <property type="term" value="F:1-acylglycerol-3-phosphate O-acyltransferase activity"/>
    <property type="evidence" value="ECO:0007669"/>
    <property type="project" value="TreeGrafter"/>
</dbReference>
<dbReference type="EMBL" id="QQAX01000033">
    <property type="protein sequence ID" value="RDI38380.1"/>
    <property type="molecule type" value="Genomic_DNA"/>
</dbReference>
<dbReference type="CDD" id="cd07989">
    <property type="entry name" value="LPLAT_AGPAT-like"/>
    <property type="match status" value="1"/>
</dbReference>
<name>A0A370G585_9COXI</name>
<comment type="caution">
    <text evidence="6">The sequence shown here is derived from an EMBL/GenBank/DDBJ whole genome shotgun (WGS) entry which is preliminary data.</text>
</comment>
<dbReference type="Proteomes" id="UP000254720">
    <property type="component" value="Unassembled WGS sequence"/>
</dbReference>
<accession>A0A370G585</accession>
<dbReference type="PANTHER" id="PTHR10434:SF40">
    <property type="entry name" value="1-ACYL-SN-GLYCEROL-3-PHOSPHATE ACYLTRANSFERASE"/>
    <property type="match status" value="1"/>
</dbReference>
<evidence type="ECO:0000256" key="2">
    <source>
        <dbReference type="ARBA" id="ARBA00022679"/>
    </source>
</evidence>
<dbReference type="InterPro" id="IPR002123">
    <property type="entry name" value="Plipid/glycerol_acylTrfase"/>
</dbReference>
<reference evidence="6 7" key="1">
    <citation type="submission" date="2018-07" db="EMBL/GenBank/DDBJ databases">
        <title>Genomic Encyclopedia of Type Strains, Phase IV (KMG-IV): sequencing the most valuable type-strain genomes for metagenomic binning, comparative biology and taxonomic classification.</title>
        <authorList>
            <person name="Goeker M."/>
        </authorList>
    </citation>
    <scope>NUCLEOTIDE SEQUENCE [LARGE SCALE GENOMIC DNA]</scope>
    <source>
        <strain evidence="6 7">DSM 16500</strain>
    </source>
</reference>